<evidence type="ECO:0000256" key="1">
    <source>
        <dbReference type="ARBA" id="ARBA00007025"/>
    </source>
</evidence>
<dbReference type="Gene3D" id="3.30.40.10">
    <property type="entry name" value="Zinc/RING finger domain, C3HC4 (zinc finger)"/>
    <property type="match status" value="1"/>
</dbReference>
<keyword evidence="5" id="KW-0378">Hydrolase</keyword>
<evidence type="ECO:0000313" key="12">
    <source>
        <dbReference type="EMBL" id="SPJ74009.1"/>
    </source>
</evidence>
<dbReference type="GO" id="GO:0008094">
    <property type="term" value="F:ATP-dependent activity, acting on DNA"/>
    <property type="evidence" value="ECO:0007669"/>
    <property type="project" value="TreeGrafter"/>
</dbReference>
<dbReference type="GO" id="GO:0006281">
    <property type="term" value="P:DNA repair"/>
    <property type="evidence" value="ECO:0007669"/>
    <property type="project" value="TreeGrafter"/>
</dbReference>
<evidence type="ECO:0000256" key="4">
    <source>
        <dbReference type="ARBA" id="ARBA00022771"/>
    </source>
</evidence>
<organism evidence="12 13">
    <name type="scientific">Fusarium torulosum</name>
    <dbReference type="NCBI Taxonomy" id="33205"/>
    <lineage>
        <taxon>Eukaryota</taxon>
        <taxon>Fungi</taxon>
        <taxon>Dikarya</taxon>
        <taxon>Ascomycota</taxon>
        <taxon>Pezizomycotina</taxon>
        <taxon>Sordariomycetes</taxon>
        <taxon>Hypocreomycetidae</taxon>
        <taxon>Hypocreales</taxon>
        <taxon>Nectriaceae</taxon>
        <taxon>Fusarium</taxon>
    </lineage>
</organism>
<dbReference type="InterPro" id="IPR049730">
    <property type="entry name" value="SNF2/RAD54-like_C"/>
</dbReference>
<keyword evidence="4" id="KW-0863">Zinc-finger</keyword>
<dbReference type="PANTHER" id="PTHR45626">
    <property type="entry name" value="TRANSCRIPTION TERMINATION FACTOR 2-RELATED"/>
    <property type="match status" value="1"/>
</dbReference>
<feature type="compositionally biased region" description="Acidic residues" evidence="9">
    <location>
        <begin position="140"/>
        <end position="167"/>
    </location>
</feature>
<sequence length="1117" mass="125220">MDETSPPINGPESLGNDTVQAPGDGSVKIEEGLLPECALMGTTSDQDTVMEGSKDVVCESDQKHPATATSTSSKNHTIPAIDESENPKSENACASMSSAKLKEPNSATQMKQEHADDLAYKPIKQEVKVEITAKNFQDEIALEGDSEVEDDPEFNPEDSSESDDSDNVDAKEKLQKSKIRAKESSNASSILEALTNERNGLIVREVLGESLSNDERQRLEEVKIKMENIRQSTPADINNKASEIKPKVKRFCAKTAREYWLHVAERETQEDGKKRKFDNDTGVPMKSRKTQAQSRPGGALDSLKPSKPAEHGDCEPAMDTIKATTHAAQFEQIMAGIPEEFDTRRTATQKKDVKSAPRSFGFKKVKAVNGLWLLKGMTTTLMSYQLVASSWMIMREAKGLHPPGGLLADDMGLGKTITCIATIVGHPPEKQDIAEFCKATLFIADGPQAAKQLYSQIEQHGTQKLVDFTEVYTRAGGKRRDFWERRRVVIATYHDLLAQFPSKKEYKELKGKWAGDEVGFRMALRGKLGPIFRTNYYRIILDEAHAIKNHESSTTRACWELQAKYKWVVSGTPLSNSVMEFYPYLKFIGSHFAYSRKSFSDQYVKSEDSVKNFEALASMIMYRRVVDERYKAELFEKEEENSEDDESDDLDDESNKSDVNDDQGQDVDDDEVDIQMEGVATIVDAQTAFKVQTCRLTRLRQLSSHPFNLEPFLREKDREADIQLALDKFRAEMAEPTANTDQQELDTAIGSQYSLGLKQLEEKTQGLFGGIDDMAKMLTLAINEQKAQEITCRLCDQENPPVEPSRSSNCEHVYCRRCLELAVRGFNHMKKRGQTPEPLECRDPGCSAELGIGDRVETPDYVEKAVKALKDYKEPGQDTIGTRWAGGPKKHTSFFHATCGRNDIDYSPVKMPLGAKVKAAVSVILSWQKEAPKDKIIVFAEFTRTAKALGCVIQALGINFVYYNQMANLKQKDAALQTFKNSPKCKILVTSMRCGGQSLNLQVANRAIILDIWFNKTVEDQAFKRVYRLGQEKETYLVRIMANGSIDERVSSLQEAKEAIIASALQDDGHVPKFSNKMQLEMLFSTKDTESLIRDMSKAVREQREQQKMMDKGPSAK</sequence>
<keyword evidence="2" id="KW-0479">Metal-binding</keyword>
<dbReference type="GO" id="GO:0016787">
    <property type="term" value="F:hydrolase activity"/>
    <property type="evidence" value="ECO:0007669"/>
    <property type="project" value="UniProtKB-KW"/>
</dbReference>
<gene>
    <name evidence="12" type="ORF">FTOL_03739</name>
</gene>
<dbReference type="AlphaFoldDB" id="A0AAE8SG45"/>
<dbReference type="InterPro" id="IPR014001">
    <property type="entry name" value="Helicase_ATP-bd"/>
</dbReference>
<dbReference type="InterPro" id="IPR000330">
    <property type="entry name" value="SNF2_N"/>
</dbReference>
<dbReference type="EMBL" id="ONZP01000112">
    <property type="protein sequence ID" value="SPJ74009.1"/>
    <property type="molecule type" value="Genomic_DNA"/>
</dbReference>
<dbReference type="InterPro" id="IPR001650">
    <property type="entry name" value="Helicase_C-like"/>
</dbReference>
<keyword evidence="3" id="KW-0547">Nucleotide-binding</keyword>
<comment type="similarity">
    <text evidence="1">Belongs to the SNF2/RAD54 helicase family.</text>
</comment>
<comment type="caution">
    <text evidence="12">The sequence shown here is derived from an EMBL/GenBank/DDBJ whole genome shotgun (WGS) entry which is preliminary data.</text>
</comment>
<evidence type="ECO:0000256" key="2">
    <source>
        <dbReference type="ARBA" id="ARBA00022723"/>
    </source>
</evidence>
<keyword evidence="8" id="KW-0067">ATP-binding</keyword>
<evidence type="ECO:0000259" key="10">
    <source>
        <dbReference type="PROSITE" id="PS51192"/>
    </source>
</evidence>
<evidence type="ECO:0000256" key="3">
    <source>
        <dbReference type="ARBA" id="ARBA00022741"/>
    </source>
</evidence>
<evidence type="ECO:0000256" key="5">
    <source>
        <dbReference type="ARBA" id="ARBA00022801"/>
    </source>
</evidence>
<accession>A0AAE8SG45</accession>
<evidence type="ECO:0000256" key="8">
    <source>
        <dbReference type="ARBA" id="ARBA00022840"/>
    </source>
</evidence>
<feature type="domain" description="Helicase ATP-binding" evidence="10">
    <location>
        <begin position="396"/>
        <end position="591"/>
    </location>
</feature>
<feature type="region of interest" description="Disordered" evidence="9">
    <location>
        <begin position="1"/>
        <end position="121"/>
    </location>
</feature>
<protein>
    <submittedName>
        <fullName evidence="12">Related to protein RIS1</fullName>
    </submittedName>
</protein>
<dbReference type="CDD" id="cd18008">
    <property type="entry name" value="DEXDc_SHPRH-like"/>
    <property type="match status" value="1"/>
</dbReference>
<dbReference type="SUPFAM" id="SSF57850">
    <property type="entry name" value="RING/U-box"/>
    <property type="match status" value="1"/>
</dbReference>
<evidence type="ECO:0000256" key="6">
    <source>
        <dbReference type="ARBA" id="ARBA00022806"/>
    </source>
</evidence>
<keyword evidence="13" id="KW-1185">Reference proteome</keyword>
<dbReference type="InterPro" id="IPR027417">
    <property type="entry name" value="P-loop_NTPase"/>
</dbReference>
<keyword evidence="7" id="KW-0862">Zinc</keyword>
<feature type="compositionally biased region" description="Polar residues" evidence="9">
    <location>
        <begin position="67"/>
        <end position="76"/>
    </location>
</feature>
<proteinExistence type="inferred from homology"/>
<dbReference type="InterPro" id="IPR038718">
    <property type="entry name" value="SNF2-like_sf"/>
</dbReference>
<dbReference type="InterPro" id="IPR013083">
    <property type="entry name" value="Znf_RING/FYVE/PHD"/>
</dbReference>
<dbReference type="PROSITE" id="PS51192">
    <property type="entry name" value="HELICASE_ATP_BIND_1"/>
    <property type="match status" value="1"/>
</dbReference>
<feature type="domain" description="Helicase C-terminal" evidence="11">
    <location>
        <begin position="920"/>
        <end position="1079"/>
    </location>
</feature>
<feature type="compositionally biased region" description="Basic and acidic residues" evidence="9">
    <location>
        <begin position="52"/>
        <end position="64"/>
    </location>
</feature>
<feature type="region of interest" description="Disordered" evidence="9">
    <location>
        <begin position="636"/>
        <end position="668"/>
    </location>
</feature>
<dbReference type="GO" id="GO:0008270">
    <property type="term" value="F:zinc ion binding"/>
    <property type="evidence" value="ECO:0007669"/>
    <property type="project" value="UniProtKB-KW"/>
</dbReference>
<dbReference type="GO" id="GO:0005634">
    <property type="term" value="C:nucleus"/>
    <property type="evidence" value="ECO:0007669"/>
    <property type="project" value="TreeGrafter"/>
</dbReference>
<evidence type="ECO:0000313" key="13">
    <source>
        <dbReference type="Proteomes" id="UP001187734"/>
    </source>
</evidence>
<dbReference type="InterPro" id="IPR050628">
    <property type="entry name" value="SNF2_RAD54_helicase_TF"/>
</dbReference>
<evidence type="ECO:0000256" key="7">
    <source>
        <dbReference type="ARBA" id="ARBA00022833"/>
    </source>
</evidence>
<dbReference type="GO" id="GO:0004386">
    <property type="term" value="F:helicase activity"/>
    <property type="evidence" value="ECO:0007669"/>
    <property type="project" value="UniProtKB-KW"/>
</dbReference>
<dbReference type="Pfam" id="PF00271">
    <property type="entry name" value="Helicase_C"/>
    <property type="match status" value="1"/>
</dbReference>
<dbReference type="PROSITE" id="PS00518">
    <property type="entry name" value="ZF_RING_1"/>
    <property type="match status" value="1"/>
</dbReference>
<keyword evidence="6" id="KW-0347">Helicase</keyword>
<name>A0AAE8SG45_9HYPO</name>
<dbReference type="InterPro" id="IPR017907">
    <property type="entry name" value="Znf_RING_CS"/>
</dbReference>
<feature type="compositionally biased region" description="Basic and acidic residues" evidence="9">
    <location>
        <begin position="168"/>
        <end position="183"/>
    </location>
</feature>
<evidence type="ECO:0000259" key="11">
    <source>
        <dbReference type="PROSITE" id="PS51194"/>
    </source>
</evidence>
<feature type="compositionally biased region" description="Basic and acidic residues" evidence="9">
    <location>
        <begin position="111"/>
        <end position="121"/>
    </location>
</feature>
<feature type="compositionally biased region" description="Acidic residues" evidence="9">
    <location>
        <begin position="636"/>
        <end position="652"/>
    </location>
</feature>
<dbReference type="CDD" id="cd18793">
    <property type="entry name" value="SF2_C_SNF"/>
    <property type="match status" value="1"/>
</dbReference>
<dbReference type="SMART" id="SM00490">
    <property type="entry name" value="HELICc"/>
    <property type="match status" value="1"/>
</dbReference>
<feature type="region of interest" description="Disordered" evidence="9">
    <location>
        <begin position="138"/>
        <end position="189"/>
    </location>
</feature>
<dbReference type="PANTHER" id="PTHR45626:SF17">
    <property type="entry name" value="HELICASE-LIKE TRANSCRIPTION FACTOR"/>
    <property type="match status" value="1"/>
</dbReference>
<dbReference type="SUPFAM" id="SSF52540">
    <property type="entry name" value="P-loop containing nucleoside triphosphate hydrolases"/>
    <property type="match status" value="2"/>
</dbReference>
<feature type="compositionally biased region" description="Basic and acidic residues" evidence="9">
    <location>
        <begin position="266"/>
        <end position="279"/>
    </location>
</feature>
<dbReference type="GO" id="GO:0005524">
    <property type="term" value="F:ATP binding"/>
    <property type="evidence" value="ECO:0007669"/>
    <property type="project" value="UniProtKB-KW"/>
</dbReference>
<reference evidence="12" key="1">
    <citation type="submission" date="2018-03" db="EMBL/GenBank/DDBJ databases">
        <authorList>
            <person name="Guldener U."/>
        </authorList>
    </citation>
    <scope>NUCLEOTIDE SEQUENCE</scope>
</reference>
<dbReference type="Gene3D" id="3.40.50.10810">
    <property type="entry name" value="Tandem AAA-ATPase domain"/>
    <property type="match status" value="1"/>
</dbReference>
<dbReference type="PROSITE" id="PS51194">
    <property type="entry name" value="HELICASE_CTER"/>
    <property type="match status" value="1"/>
</dbReference>
<dbReference type="Proteomes" id="UP001187734">
    <property type="component" value="Unassembled WGS sequence"/>
</dbReference>
<feature type="region of interest" description="Disordered" evidence="9">
    <location>
        <begin position="266"/>
        <end position="315"/>
    </location>
</feature>
<dbReference type="Pfam" id="PF00176">
    <property type="entry name" value="SNF2-rel_dom"/>
    <property type="match status" value="1"/>
</dbReference>
<evidence type="ECO:0000256" key="9">
    <source>
        <dbReference type="SAM" id="MobiDB-lite"/>
    </source>
</evidence>
<dbReference type="SMART" id="SM00487">
    <property type="entry name" value="DEXDc"/>
    <property type="match status" value="1"/>
</dbReference>
<dbReference type="Gene3D" id="3.40.50.300">
    <property type="entry name" value="P-loop containing nucleotide triphosphate hydrolases"/>
    <property type="match status" value="1"/>
</dbReference>